<dbReference type="AlphaFoldDB" id="W9GA22"/>
<name>W9GA22_9MICO</name>
<dbReference type="InterPro" id="IPR036390">
    <property type="entry name" value="WH_DNA-bd_sf"/>
</dbReference>
<dbReference type="eggNOG" id="COG2345">
    <property type="taxonomic scope" value="Bacteria"/>
</dbReference>
<dbReference type="EMBL" id="AWSA01000014">
    <property type="protein sequence ID" value="EWT02072.1"/>
    <property type="molecule type" value="Genomic_DNA"/>
</dbReference>
<gene>
    <name evidence="2" type="ORF">N865_07230</name>
</gene>
<dbReference type="Gene3D" id="1.10.10.10">
    <property type="entry name" value="Winged helix-like DNA-binding domain superfamily/Winged helix DNA-binding domain"/>
    <property type="match status" value="1"/>
</dbReference>
<comment type="caution">
    <text evidence="2">The sequence shown here is derived from an EMBL/GenBank/DDBJ whole genome shotgun (WGS) entry which is preliminary data.</text>
</comment>
<proteinExistence type="predicted"/>
<dbReference type="SUPFAM" id="SSF46785">
    <property type="entry name" value="Winged helix' DNA-binding domain"/>
    <property type="match status" value="1"/>
</dbReference>
<evidence type="ECO:0000313" key="2">
    <source>
        <dbReference type="EMBL" id="EWT02072.1"/>
    </source>
</evidence>
<dbReference type="OrthoDB" id="3399802at2"/>
<dbReference type="Proteomes" id="UP000019489">
    <property type="component" value="Unassembled WGS sequence"/>
</dbReference>
<evidence type="ECO:0000313" key="3">
    <source>
        <dbReference type="Proteomes" id="UP000019489"/>
    </source>
</evidence>
<dbReference type="STRING" id="1386089.N865_07230"/>
<reference evidence="2 3" key="1">
    <citation type="submission" date="2013-08" db="EMBL/GenBank/DDBJ databases">
        <title>Intrasporangium oryzae NRRL B-24470.</title>
        <authorList>
            <person name="Liu H."/>
            <person name="Wang G."/>
        </authorList>
    </citation>
    <scope>NUCLEOTIDE SEQUENCE [LARGE SCALE GENOMIC DNA]</scope>
    <source>
        <strain evidence="2 3">NRRL B-24470</strain>
    </source>
</reference>
<accession>W9GA22</accession>
<keyword evidence="3" id="KW-1185">Reference proteome</keyword>
<sequence>MLETLESYAAPVTLAELGEATALHVNTLREHLDGLEGDGRVRRRRAVPSGRGRPAWLYEAVVATPGRRAMEHAGLATALAAAIHRTSADPRADAIEAGVAWGRELVGGTTDDTTDGTTAGTTDDSVGGVRVGGDGGDPEGRRRVVALLDELGFAPEIDSTVSDVRLTRCPLLDAARRYPDVVCGVHLGIVRGALQTWGRPAEGAELLAFSEPGACRLRLASASLEGSAS</sequence>
<dbReference type="PATRIC" id="fig|1386089.3.peg.1675"/>
<feature type="compositionally biased region" description="Low complexity" evidence="1">
    <location>
        <begin position="107"/>
        <end position="128"/>
    </location>
</feature>
<organism evidence="2 3">
    <name type="scientific">Intrasporangium oryzae NRRL B-24470</name>
    <dbReference type="NCBI Taxonomy" id="1386089"/>
    <lineage>
        <taxon>Bacteria</taxon>
        <taxon>Bacillati</taxon>
        <taxon>Actinomycetota</taxon>
        <taxon>Actinomycetes</taxon>
        <taxon>Micrococcales</taxon>
        <taxon>Intrasporangiaceae</taxon>
        <taxon>Intrasporangium</taxon>
    </lineage>
</organism>
<dbReference type="InterPro" id="IPR036388">
    <property type="entry name" value="WH-like_DNA-bd_sf"/>
</dbReference>
<evidence type="ECO:0000256" key="1">
    <source>
        <dbReference type="SAM" id="MobiDB-lite"/>
    </source>
</evidence>
<feature type="region of interest" description="Disordered" evidence="1">
    <location>
        <begin position="106"/>
        <end position="136"/>
    </location>
</feature>
<protein>
    <submittedName>
        <fullName evidence="2">Transcriptional regulator</fullName>
    </submittedName>
</protein>